<dbReference type="Gene3D" id="3.30.1370.10">
    <property type="entry name" value="K Homology domain, type 1"/>
    <property type="match status" value="1"/>
</dbReference>
<dbReference type="AlphaFoldDB" id="A0AA88VSH3"/>
<dbReference type="InterPro" id="IPR055211">
    <property type="entry name" value="KH_PNO1_2nd"/>
</dbReference>
<proteinExistence type="predicted"/>
<protein>
    <recommendedName>
        <fullName evidence="2">PNO1 second type I KH domain-containing protein</fullName>
    </recommendedName>
</protein>
<evidence type="ECO:0000313" key="4">
    <source>
        <dbReference type="Proteomes" id="UP001188597"/>
    </source>
</evidence>
<dbReference type="Proteomes" id="UP001188597">
    <property type="component" value="Unassembled WGS sequence"/>
</dbReference>
<comment type="caution">
    <text evidence="3">The sequence shown here is derived from an EMBL/GenBank/DDBJ whole genome shotgun (WGS) entry which is preliminary data.</text>
</comment>
<keyword evidence="4" id="KW-1185">Reference proteome</keyword>
<reference evidence="3" key="1">
    <citation type="submission" date="2022-12" db="EMBL/GenBank/DDBJ databases">
        <title>Draft genome assemblies for two species of Escallonia (Escalloniales).</title>
        <authorList>
            <person name="Chanderbali A."/>
            <person name="Dervinis C."/>
            <person name="Anghel I."/>
            <person name="Soltis D."/>
            <person name="Soltis P."/>
            <person name="Zapata F."/>
        </authorList>
    </citation>
    <scope>NUCLEOTIDE SEQUENCE</scope>
    <source>
        <strain evidence="3">UCBG64.0493</strain>
        <tissue evidence="3">Leaf</tissue>
    </source>
</reference>
<organism evidence="3 4">
    <name type="scientific">Escallonia herrerae</name>
    <dbReference type="NCBI Taxonomy" id="1293975"/>
    <lineage>
        <taxon>Eukaryota</taxon>
        <taxon>Viridiplantae</taxon>
        <taxon>Streptophyta</taxon>
        <taxon>Embryophyta</taxon>
        <taxon>Tracheophyta</taxon>
        <taxon>Spermatophyta</taxon>
        <taxon>Magnoliopsida</taxon>
        <taxon>eudicotyledons</taxon>
        <taxon>Gunneridae</taxon>
        <taxon>Pentapetalae</taxon>
        <taxon>asterids</taxon>
        <taxon>campanulids</taxon>
        <taxon>Escalloniales</taxon>
        <taxon>Escalloniaceae</taxon>
        <taxon>Escallonia</taxon>
    </lineage>
</organism>
<dbReference type="PANTHER" id="PTHR12826">
    <property type="entry name" value="RIBONUCLEASE Y"/>
    <property type="match status" value="1"/>
</dbReference>
<gene>
    <name evidence="3" type="ORF">RJ639_008570</name>
</gene>
<dbReference type="EMBL" id="JAVXUP010001320">
    <property type="protein sequence ID" value="KAK3013147.1"/>
    <property type="molecule type" value="Genomic_DNA"/>
</dbReference>
<dbReference type="GO" id="GO:0003723">
    <property type="term" value="F:RNA binding"/>
    <property type="evidence" value="ECO:0007669"/>
    <property type="project" value="UniProtKB-KW"/>
</dbReference>
<dbReference type="Pfam" id="PF22891">
    <property type="entry name" value="KH_PNO1_2nd"/>
    <property type="match status" value="1"/>
</dbReference>
<dbReference type="SUPFAM" id="SSF54791">
    <property type="entry name" value="Eukaryotic type KH-domain (KH-domain type I)"/>
    <property type="match status" value="1"/>
</dbReference>
<keyword evidence="1" id="KW-0694">RNA-binding</keyword>
<evidence type="ECO:0000313" key="3">
    <source>
        <dbReference type="EMBL" id="KAK3013147.1"/>
    </source>
</evidence>
<dbReference type="PANTHER" id="PTHR12826:SF13">
    <property type="entry name" value="RNA-BINDING PROTEIN PNO1"/>
    <property type="match status" value="1"/>
</dbReference>
<evidence type="ECO:0000256" key="1">
    <source>
        <dbReference type="ARBA" id="ARBA00022884"/>
    </source>
</evidence>
<dbReference type="InterPro" id="IPR036612">
    <property type="entry name" value="KH_dom_type_1_sf"/>
</dbReference>
<sequence>MGTEISTNPKARMVELRTKPDTPDASNLQKCAHLVDAFMMGFEAKDAVAHLHLLICAWMSSKYLHAFDIRDVKPFRGEYLSRAIGRLSGKGGKTRFAMENSTKTRIVIAEYKIHQL</sequence>
<evidence type="ECO:0000259" key="2">
    <source>
        <dbReference type="Pfam" id="PF22891"/>
    </source>
</evidence>
<accession>A0AA88VSH3</accession>
<feature type="domain" description="PNO1 second type I KH" evidence="2">
    <location>
        <begin position="67"/>
        <end position="114"/>
    </location>
</feature>
<dbReference type="GO" id="GO:0005634">
    <property type="term" value="C:nucleus"/>
    <property type="evidence" value="ECO:0007669"/>
    <property type="project" value="TreeGrafter"/>
</dbReference>
<name>A0AA88VSH3_9ASTE</name>